<proteinExistence type="predicted"/>
<dbReference type="Proteomes" id="UP000023152">
    <property type="component" value="Unassembled WGS sequence"/>
</dbReference>
<organism evidence="2 3">
    <name type="scientific">Reticulomyxa filosa</name>
    <dbReference type="NCBI Taxonomy" id="46433"/>
    <lineage>
        <taxon>Eukaryota</taxon>
        <taxon>Sar</taxon>
        <taxon>Rhizaria</taxon>
        <taxon>Retaria</taxon>
        <taxon>Foraminifera</taxon>
        <taxon>Monothalamids</taxon>
        <taxon>Reticulomyxidae</taxon>
        <taxon>Reticulomyxa</taxon>
    </lineage>
</organism>
<protein>
    <submittedName>
        <fullName evidence="2">Uncharacterized protein</fullName>
    </submittedName>
</protein>
<gene>
    <name evidence="2" type="ORF">RFI_06545</name>
</gene>
<feature type="compositionally biased region" description="Polar residues" evidence="1">
    <location>
        <begin position="150"/>
        <end position="162"/>
    </location>
</feature>
<feature type="region of interest" description="Disordered" evidence="1">
    <location>
        <begin position="1"/>
        <end position="88"/>
    </location>
</feature>
<comment type="caution">
    <text evidence="2">The sequence shown here is derived from an EMBL/GenBank/DDBJ whole genome shotgun (WGS) entry which is preliminary data.</text>
</comment>
<keyword evidence="3" id="KW-1185">Reference proteome</keyword>
<evidence type="ECO:0000256" key="1">
    <source>
        <dbReference type="SAM" id="MobiDB-lite"/>
    </source>
</evidence>
<accession>X6NXM6</accession>
<sequence>MENSDEMEATKADFESYPIDELSQTFNGTDYKDTQVTNETEKSLQTNTLVSQTSTMQPENVDKKESEWDPCHSSSTKPMPTSGFQSARKGLDQEGMQQITRPANEALGTKNIEPNLPKSAENESTNNRKRKLSNGCEMPEPKRQRIIIDSSANGNNSQISLQDFDSLPDYAWEECDTKVLQYKKDKEGTVQQVMQ</sequence>
<dbReference type="AlphaFoldDB" id="X6NXM6"/>
<evidence type="ECO:0000313" key="2">
    <source>
        <dbReference type="EMBL" id="ETO30574.1"/>
    </source>
</evidence>
<evidence type="ECO:0000313" key="3">
    <source>
        <dbReference type="Proteomes" id="UP000023152"/>
    </source>
</evidence>
<name>X6NXM6_RETFI</name>
<feature type="compositionally biased region" description="Polar residues" evidence="1">
    <location>
        <begin position="72"/>
        <end position="85"/>
    </location>
</feature>
<feature type="compositionally biased region" description="Polar residues" evidence="1">
    <location>
        <begin position="22"/>
        <end position="58"/>
    </location>
</feature>
<dbReference type="EMBL" id="ASPP01005418">
    <property type="protein sequence ID" value="ETO30574.1"/>
    <property type="molecule type" value="Genomic_DNA"/>
</dbReference>
<feature type="region of interest" description="Disordered" evidence="1">
    <location>
        <begin position="101"/>
        <end position="162"/>
    </location>
</feature>
<reference evidence="2 3" key="1">
    <citation type="journal article" date="2013" name="Curr. Biol.">
        <title>The Genome of the Foraminiferan Reticulomyxa filosa.</title>
        <authorList>
            <person name="Glockner G."/>
            <person name="Hulsmann N."/>
            <person name="Schleicher M."/>
            <person name="Noegel A.A."/>
            <person name="Eichinger L."/>
            <person name="Gallinger C."/>
            <person name="Pawlowski J."/>
            <person name="Sierra R."/>
            <person name="Euteneuer U."/>
            <person name="Pillet L."/>
            <person name="Moustafa A."/>
            <person name="Platzer M."/>
            <person name="Groth M."/>
            <person name="Szafranski K."/>
            <person name="Schliwa M."/>
        </authorList>
    </citation>
    <scope>NUCLEOTIDE SEQUENCE [LARGE SCALE GENOMIC DNA]</scope>
</reference>
<feature type="compositionally biased region" description="Basic and acidic residues" evidence="1">
    <location>
        <begin position="60"/>
        <end position="70"/>
    </location>
</feature>